<dbReference type="Proteomes" id="UP000758603">
    <property type="component" value="Unassembled WGS sequence"/>
</dbReference>
<dbReference type="InterPro" id="IPR007175">
    <property type="entry name" value="Rpr2/Snm1/Rpp21"/>
</dbReference>
<dbReference type="PANTHER" id="PTHR14742:SF3">
    <property type="entry name" value="RIBONUCLEASE MRP PROTEIN SUBUNIT SNM1"/>
    <property type="match status" value="1"/>
</dbReference>
<sequence>MAANETLTASLSFMTDAAHLLAQVAPETSAHLMSQRNALMFHNNLEQSETQRQHVCGSCGHIMIPGRGSLIKLEGEKASRKHNNRKGAKKQPRPSETTKHKVLTCGNCGQYTNISFLSPPSVSRSRNKLKQNARRLRSRNQAGPPSPAVRPPPLISAPEPAKASVNANSKKRAKNRKQGLQALLQQSQASTTKSGLGLSLTDFMKK</sequence>
<gene>
    <name evidence="2" type="ORF">BKA67DRAFT_538815</name>
</gene>
<dbReference type="GeneID" id="70129423"/>
<dbReference type="Pfam" id="PF04032">
    <property type="entry name" value="Rpr2"/>
    <property type="match status" value="1"/>
</dbReference>
<organism evidence="2 3">
    <name type="scientific">Truncatella angustata</name>
    <dbReference type="NCBI Taxonomy" id="152316"/>
    <lineage>
        <taxon>Eukaryota</taxon>
        <taxon>Fungi</taxon>
        <taxon>Dikarya</taxon>
        <taxon>Ascomycota</taxon>
        <taxon>Pezizomycotina</taxon>
        <taxon>Sordariomycetes</taxon>
        <taxon>Xylariomycetidae</taxon>
        <taxon>Amphisphaeriales</taxon>
        <taxon>Sporocadaceae</taxon>
        <taxon>Truncatella</taxon>
    </lineage>
</organism>
<feature type="compositionally biased region" description="Low complexity" evidence="1">
    <location>
        <begin position="180"/>
        <end position="190"/>
    </location>
</feature>
<feature type="region of interest" description="Disordered" evidence="1">
    <location>
        <begin position="116"/>
        <end position="206"/>
    </location>
</feature>
<dbReference type="PANTHER" id="PTHR14742">
    <property type="entry name" value="RIBONUCLEASE P SUBUNIT P21"/>
    <property type="match status" value="1"/>
</dbReference>
<dbReference type="RefSeq" id="XP_045955310.1">
    <property type="nucleotide sequence ID" value="XM_046100531.1"/>
</dbReference>
<evidence type="ECO:0000256" key="1">
    <source>
        <dbReference type="SAM" id="MobiDB-lite"/>
    </source>
</evidence>
<evidence type="ECO:0000313" key="3">
    <source>
        <dbReference type="Proteomes" id="UP000758603"/>
    </source>
</evidence>
<dbReference type="AlphaFoldDB" id="A0A9P8ZVB8"/>
<feature type="compositionally biased region" description="Basic residues" evidence="1">
    <location>
        <begin position="125"/>
        <end position="138"/>
    </location>
</feature>
<feature type="region of interest" description="Disordered" evidence="1">
    <location>
        <begin position="78"/>
        <end position="101"/>
    </location>
</feature>
<dbReference type="EMBL" id="JAGPXC010000007">
    <property type="protein sequence ID" value="KAH6648803.1"/>
    <property type="molecule type" value="Genomic_DNA"/>
</dbReference>
<dbReference type="GO" id="GO:0008033">
    <property type="term" value="P:tRNA processing"/>
    <property type="evidence" value="ECO:0007669"/>
    <property type="project" value="TreeGrafter"/>
</dbReference>
<evidence type="ECO:0000313" key="2">
    <source>
        <dbReference type="EMBL" id="KAH6648803.1"/>
    </source>
</evidence>
<accession>A0A9P8ZVB8</accession>
<keyword evidence="3" id="KW-1185">Reference proteome</keyword>
<dbReference type="Gene3D" id="6.20.50.20">
    <property type="match status" value="1"/>
</dbReference>
<feature type="compositionally biased region" description="Basic residues" evidence="1">
    <location>
        <begin position="79"/>
        <end position="92"/>
    </location>
</feature>
<proteinExistence type="predicted"/>
<comment type="caution">
    <text evidence="2">The sequence shown here is derived from an EMBL/GenBank/DDBJ whole genome shotgun (WGS) entry which is preliminary data.</text>
</comment>
<reference evidence="2" key="1">
    <citation type="journal article" date="2021" name="Nat. Commun.">
        <title>Genetic determinants of endophytism in the Arabidopsis root mycobiome.</title>
        <authorList>
            <person name="Mesny F."/>
            <person name="Miyauchi S."/>
            <person name="Thiergart T."/>
            <person name="Pickel B."/>
            <person name="Atanasova L."/>
            <person name="Karlsson M."/>
            <person name="Huettel B."/>
            <person name="Barry K.W."/>
            <person name="Haridas S."/>
            <person name="Chen C."/>
            <person name="Bauer D."/>
            <person name="Andreopoulos W."/>
            <person name="Pangilinan J."/>
            <person name="LaButti K."/>
            <person name="Riley R."/>
            <person name="Lipzen A."/>
            <person name="Clum A."/>
            <person name="Drula E."/>
            <person name="Henrissat B."/>
            <person name="Kohler A."/>
            <person name="Grigoriev I.V."/>
            <person name="Martin F.M."/>
            <person name="Hacquard S."/>
        </authorList>
    </citation>
    <scope>NUCLEOTIDE SEQUENCE</scope>
    <source>
        <strain evidence="2">MPI-SDFR-AT-0073</strain>
    </source>
</reference>
<dbReference type="GO" id="GO:0005655">
    <property type="term" value="C:nucleolar ribonuclease P complex"/>
    <property type="evidence" value="ECO:0007669"/>
    <property type="project" value="TreeGrafter"/>
</dbReference>
<feature type="compositionally biased region" description="Pro residues" evidence="1">
    <location>
        <begin position="144"/>
        <end position="155"/>
    </location>
</feature>
<dbReference type="OrthoDB" id="438080at2759"/>
<name>A0A9P8ZVB8_9PEZI</name>
<protein>
    <submittedName>
        <fullName evidence="2">Uncharacterized protein</fullName>
    </submittedName>
</protein>